<accession>A0AAX2DIP6</accession>
<name>A0AAX2DIP6_9PSED</name>
<protein>
    <submittedName>
        <fullName evidence="1">Uncharacterized protein</fullName>
    </submittedName>
</protein>
<dbReference type="GeneID" id="76215246"/>
<keyword evidence="2" id="KW-1185">Reference proteome</keyword>
<evidence type="ECO:0000313" key="1">
    <source>
        <dbReference type="EMBL" id="SDU74797.1"/>
    </source>
</evidence>
<dbReference type="Proteomes" id="UP000183772">
    <property type="component" value="Chromosome I"/>
</dbReference>
<dbReference type="EMBL" id="LT629790">
    <property type="protein sequence ID" value="SDU74797.1"/>
    <property type="molecule type" value="Genomic_DNA"/>
</dbReference>
<reference evidence="1 2" key="1">
    <citation type="submission" date="2016-10" db="EMBL/GenBank/DDBJ databases">
        <authorList>
            <person name="Varghese N."/>
            <person name="Submissions S."/>
        </authorList>
    </citation>
    <scope>NUCLEOTIDE SEQUENCE [LARGE SCALE GENOMIC DNA]</scope>
    <source>
        <strain evidence="1 2">DSM 16733</strain>
    </source>
</reference>
<organism evidence="1 2">
    <name type="scientific">Pseudomonas mediterranea</name>
    <dbReference type="NCBI Taxonomy" id="183795"/>
    <lineage>
        <taxon>Bacteria</taxon>
        <taxon>Pseudomonadati</taxon>
        <taxon>Pseudomonadota</taxon>
        <taxon>Gammaproteobacteria</taxon>
        <taxon>Pseudomonadales</taxon>
        <taxon>Pseudomonadaceae</taxon>
        <taxon>Pseudomonas</taxon>
    </lineage>
</organism>
<gene>
    <name evidence="1" type="ORF">SAMN05216476_5285</name>
</gene>
<sequence length="104" mass="11329">MIGEPMPNPRDAIIQDLNQRLEQFFGGGKTIQQIESGVSAEAPFFGTTAHHAKLRAQRDKLAPAVREQAEAGKTVSEAAKALKMHIKRVQLIASENGFTFAEPS</sequence>
<dbReference type="AlphaFoldDB" id="A0AAX2DIP6"/>
<dbReference type="RefSeq" id="WP_047702060.1">
    <property type="nucleotide sequence ID" value="NZ_LT629790.1"/>
</dbReference>
<proteinExistence type="predicted"/>
<evidence type="ECO:0000313" key="2">
    <source>
        <dbReference type="Proteomes" id="UP000183772"/>
    </source>
</evidence>